<evidence type="ECO:0000256" key="2">
    <source>
        <dbReference type="ARBA" id="ARBA00022448"/>
    </source>
</evidence>
<dbReference type="SUPFAM" id="SSF103473">
    <property type="entry name" value="MFS general substrate transporter"/>
    <property type="match status" value="1"/>
</dbReference>
<feature type="transmembrane region" description="Helical" evidence="7">
    <location>
        <begin position="135"/>
        <end position="156"/>
    </location>
</feature>
<keyword evidence="5 7" id="KW-1133">Transmembrane helix</keyword>
<dbReference type="KEGG" id="puo:RZN69_13040"/>
<sequence>MTSVSRIQLSAMMFLQFFIWGAWYVTAPNYLSGIGFTGSEFAWTYSVGPIAGMVTPFFVGMVADRFFSAQLVLGVLNLLGAALLILATSFMKGGQSPDAINMVFLGYMMTYYPTLAISNTIVMRHVEDSKKEFPLIRVFGTIGWIIAGLCLSWLSWDTSISMFYLAAAAATTLGLFSFFLPATPPESSSEKVSIGQIFGVDAFVLFKDRSFLVFLISSVLVCIPLAFYYQLASRVVEMLHLPIARTMSYGQMSEILFMLVMPLFFVRLGVKWMLFIGMMAWVLRYVLFSIGASDGIAWMIISGIVLHGICYDFFFVTGQIYTDRIASPKIRAQAQGLLVFFTLGLGMLIGANVAGRLEVFYTPAESIELKTKVQQIAAELAVLQNSSDADGGTLADLSQKMRKYRTEELQAMDWGKIWGIPTAMAGFVLLFFTLFFKEPQSEEGSSITL</sequence>
<feature type="transmembrane region" description="Helical" evidence="7">
    <location>
        <begin position="417"/>
        <end position="436"/>
    </location>
</feature>
<reference evidence="8 9" key="1">
    <citation type="submission" date="2023-10" db="EMBL/GenBank/DDBJ databases">
        <title>Rubellicoccus peritrichatus gen. nov., sp. nov., isolated from an algae of coral reef tank.</title>
        <authorList>
            <person name="Luo J."/>
        </authorList>
    </citation>
    <scope>NUCLEOTIDE SEQUENCE [LARGE SCALE GENOMIC DNA]</scope>
    <source>
        <strain evidence="8 9">CR14</strain>
    </source>
</reference>
<feature type="transmembrane region" description="Helical" evidence="7">
    <location>
        <begin position="162"/>
        <end position="182"/>
    </location>
</feature>
<evidence type="ECO:0000256" key="4">
    <source>
        <dbReference type="ARBA" id="ARBA00022692"/>
    </source>
</evidence>
<keyword evidence="4 7" id="KW-0812">Transmembrane</keyword>
<evidence type="ECO:0000313" key="9">
    <source>
        <dbReference type="Proteomes" id="UP001304300"/>
    </source>
</evidence>
<feature type="transmembrane region" description="Helical" evidence="7">
    <location>
        <begin position="337"/>
        <end position="355"/>
    </location>
</feature>
<gene>
    <name evidence="8" type="ORF">RZN69_13040</name>
</gene>
<keyword evidence="9" id="KW-1185">Reference proteome</keyword>
<dbReference type="InterPro" id="IPR004740">
    <property type="entry name" value="Nuc_H_symport"/>
</dbReference>
<dbReference type="GO" id="GO:0005886">
    <property type="term" value="C:plasma membrane"/>
    <property type="evidence" value="ECO:0007669"/>
    <property type="project" value="UniProtKB-SubCell"/>
</dbReference>
<evidence type="ECO:0000256" key="6">
    <source>
        <dbReference type="ARBA" id="ARBA00023136"/>
    </source>
</evidence>
<dbReference type="Proteomes" id="UP001304300">
    <property type="component" value="Chromosome"/>
</dbReference>
<dbReference type="EMBL" id="CP136920">
    <property type="protein sequence ID" value="WOO39542.1"/>
    <property type="molecule type" value="Genomic_DNA"/>
</dbReference>
<feature type="transmembrane region" description="Helical" evidence="7">
    <location>
        <begin position="272"/>
        <end position="290"/>
    </location>
</feature>
<comment type="subcellular location">
    <subcellularLocation>
        <location evidence="1">Cell membrane</location>
        <topology evidence="1">Multi-pass membrane protein</topology>
    </subcellularLocation>
</comment>
<keyword evidence="2" id="KW-0813">Transport</keyword>
<organism evidence="8 9">
    <name type="scientific">Rubellicoccus peritrichatus</name>
    <dbReference type="NCBI Taxonomy" id="3080537"/>
    <lineage>
        <taxon>Bacteria</taxon>
        <taxon>Pseudomonadati</taxon>
        <taxon>Verrucomicrobiota</taxon>
        <taxon>Opitutia</taxon>
        <taxon>Puniceicoccales</taxon>
        <taxon>Cerasicoccaceae</taxon>
        <taxon>Rubellicoccus</taxon>
    </lineage>
</organism>
<dbReference type="PANTHER" id="PTHR23522">
    <property type="entry name" value="BLL5896 PROTEIN"/>
    <property type="match status" value="1"/>
</dbReference>
<dbReference type="Gene3D" id="1.20.1250.20">
    <property type="entry name" value="MFS general substrate transporter like domains"/>
    <property type="match status" value="2"/>
</dbReference>
<dbReference type="AlphaFoldDB" id="A0AAQ3QUC7"/>
<dbReference type="RefSeq" id="WP_317831471.1">
    <property type="nucleotide sequence ID" value="NZ_CP136920.1"/>
</dbReference>
<evidence type="ECO:0000256" key="3">
    <source>
        <dbReference type="ARBA" id="ARBA00022475"/>
    </source>
</evidence>
<feature type="transmembrane region" description="Helical" evidence="7">
    <location>
        <begin position="41"/>
        <end position="59"/>
    </location>
</feature>
<feature type="transmembrane region" description="Helical" evidence="7">
    <location>
        <begin position="211"/>
        <end position="229"/>
    </location>
</feature>
<keyword evidence="3" id="KW-1003">Cell membrane</keyword>
<accession>A0AAQ3QUC7</accession>
<dbReference type="GO" id="GO:0015213">
    <property type="term" value="F:uridine transmembrane transporter activity"/>
    <property type="evidence" value="ECO:0007669"/>
    <property type="project" value="TreeGrafter"/>
</dbReference>
<evidence type="ECO:0000256" key="1">
    <source>
        <dbReference type="ARBA" id="ARBA00004651"/>
    </source>
</evidence>
<proteinExistence type="predicted"/>
<evidence type="ECO:0000256" key="7">
    <source>
        <dbReference type="SAM" id="Phobius"/>
    </source>
</evidence>
<dbReference type="InterPro" id="IPR036259">
    <property type="entry name" value="MFS_trans_sf"/>
</dbReference>
<dbReference type="GO" id="GO:0015212">
    <property type="term" value="F:cytidine transmembrane transporter activity"/>
    <property type="evidence" value="ECO:0007669"/>
    <property type="project" value="TreeGrafter"/>
</dbReference>
<dbReference type="Pfam" id="PF03825">
    <property type="entry name" value="Nuc_H_symport"/>
    <property type="match status" value="1"/>
</dbReference>
<feature type="transmembrane region" description="Helical" evidence="7">
    <location>
        <begin position="296"/>
        <end position="316"/>
    </location>
</feature>
<protein>
    <submittedName>
        <fullName evidence="8">MFS transporter</fullName>
    </submittedName>
</protein>
<keyword evidence="6 7" id="KW-0472">Membrane</keyword>
<feature type="transmembrane region" description="Helical" evidence="7">
    <location>
        <begin position="71"/>
        <end position="91"/>
    </location>
</feature>
<name>A0AAQ3QUC7_9BACT</name>
<evidence type="ECO:0000256" key="5">
    <source>
        <dbReference type="ARBA" id="ARBA00022989"/>
    </source>
</evidence>
<dbReference type="PANTHER" id="PTHR23522:SF4">
    <property type="entry name" value="NUCLEOSIDE PERMEASE NUPG-RELATED"/>
    <property type="match status" value="1"/>
</dbReference>
<feature type="transmembrane region" description="Helical" evidence="7">
    <location>
        <begin position="7"/>
        <end position="26"/>
    </location>
</feature>
<evidence type="ECO:0000313" key="8">
    <source>
        <dbReference type="EMBL" id="WOO39542.1"/>
    </source>
</evidence>
<feature type="transmembrane region" description="Helical" evidence="7">
    <location>
        <begin position="103"/>
        <end position="123"/>
    </location>
</feature>